<dbReference type="OrthoDB" id="2620614at2"/>
<accession>A0A845F8N6</accession>
<dbReference type="InterPro" id="IPR025047">
    <property type="entry name" value="DUF3986"/>
</dbReference>
<dbReference type="Pfam" id="PF13143">
    <property type="entry name" value="DUF3986"/>
    <property type="match status" value="1"/>
</dbReference>
<comment type="caution">
    <text evidence="1">The sequence shown here is derived from an EMBL/GenBank/DDBJ whole genome shotgun (WGS) entry which is preliminary data.</text>
</comment>
<gene>
    <name evidence="1" type="ORF">GLW00_06920</name>
</gene>
<name>A0A845F8N6_9BACI</name>
<reference evidence="1 2" key="1">
    <citation type="submission" date="2019-11" db="EMBL/GenBank/DDBJ databases">
        <title>Genome sequences of 17 halophilic strains isolated from different environments.</title>
        <authorList>
            <person name="Furrow R.E."/>
        </authorList>
    </citation>
    <scope>NUCLEOTIDE SEQUENCE [LARGE SCALE GENOMIC DNA]</scope>
    <source>
        <strain evidence="1 2">SL-4</strain>
    </source>
</reference>
<protein>
    <submittedName>
        <fullName evidence="1">DUF3986 family protein</fullName>
    </submittedName>
</protein>
<organism evidence="1 2">
    <name type="scientific">Halobacillus litoralis</name>
    <dbReference type="NCBI Taxonomy" id="45668"/>
    <lineage>
        <taxon>Bacteria</taxon>
        <taxon>Bacillati</taxon>
        <taxon>Bacillota</taxon>
        <taxon>Bacilli</taxon>
        <taxon>Bacillales</taxon>
        <taxon>Bacillaceae</taxon>
        <taxon>Halobacillus</taxon>
    </lineage>
</organism>
<proteinExistence type="predicted"/>
<dbReference type="EMBL" id="WMFA01000002">
    <property type="protein sequence ID" value="MYL70573.1"/>
    <property type="molecule type" value="Genomic_DNA"/>
</dbReference>
<dbReference type="GeneID" id="78006715"/>
<sequence>MYVLHQHYHIGYYEDGHDLEVVAYKRKREDIWDVFIDDYEPGVFFKFVLEKELGVHVKNYGLLIFSICGQSLSDEEAFQTFEDWLITNKVIRDSQ</sequence>
<dbReference type="RefSeq" id="WP_160912519.1">
    <property type="nucleotide sequence ID" value="NZ_WMFA01000002.1"/>
</dbReference>
<evidence type="ECO:0000313" key="2">
    <source>
        <dbReference type="Proteomes" id="UP000450457"/>
    </source>
</evidence>
<dbReference type="Proteomes" id="UP000450457">
    <property type="component" value="Unassembled WGS sequence"/>
</dbReference>
<dbReference type="AlphaFoldDB" id="A0A845F8N6"/>
<evidence type="ECO:0000313" key="1">
    <source>
        <dbReference type="EMBL" id="MYL70573.1"/>
    </source>
</evidence>